<protein>
    <recommendedName>
        <fullName evidence="2">Ribonuclease H2 subunit B</fullName>
    </recommendedName>
    <alternativeName>
        <fullName evidence="5">Ribonuclease HI subunit B</fullName>
    </alternativeName>
</protein>
<feature type="domain" description="Ribonuclease H2 subunit B wHTH" evidence="7">
    <location>
        <begin position="150"/>
        <end position="355"/>
    </location>
</feature>
<organism evidence="9">
    <name type="scientific">Pseudogymnoascus destructans</name>
    <dbReference type="NCBI Taxonomy" id="655981"/>
    <lineage>
        <taxon>Eukaryota</taxon>
        <taxon>Fungi</taxon>
        <taxon>Dikarya</taxon>
        <taxon>Ascomycota</taxon>
        <taxon>Pezizomycotina</taxon>
        <taxon>Leotiomycetes</taxon>
        <taxon>Thelebolales</taxon>
        <taxon>Thelebolaceae</taxon>
        <taxon>Pseudogymnoascus</taxon>
    </lineage>
</organism>
<feature type="region of interest" description="Disordered" evidence="6">
    <location>
        <begin position="403"/>
        <end position="443"/>
    </location>
</feature>
<evidence type="ECO:0000256" key="5">
    <source>
        <dbReference type="ARBA" id="ARBA00033464"/>
    </source>
</evidence>
<name>A0A177AKE5_9PEZI</name>
<feature type="region of interest" description="Disordered" evidence="6">
    <location>
        <begin position="274"/>
        <end position="323"/>
    </location>
</feature>
<comment type="function">
    <text evidence="4">Non catalytic subunit of RNase H2, an endonuclease that specifically degrades the RNA of RNA:DNA hybrids. Participates in DNA replication, possibly by mediating the removal of lagging-strand Okazaki fragment RNA primers during DNA replication. Mediates the excision of single ribonucleotides from DNA:RNA duplexes.</text>
</comment>
<dbReference type="Pfam" id="PF09468">
    <property type="entry name" value="RNase_H2-Ydr279"/>
    <property type="match status" value="1"/>
</dbReference>
<dbReference type="GO" id="GO:0032299">
    <property type="term" value="C:ribonuclease H2 complex"/>
    <property type="evidence" value="ECO:0007669"/>
    <property type="project" value="InterPro"/>
</dbReference>
<dbReference type="PANTHER" id="PTHR13383:SF11">
    <property type="entry name" value="RIBONUCLEASE H2 SUBUNIT B"/>
    <property type="match status" value="1"/>
</dbReference>
<dbReference type="InterPro" id="IPR019024">
    <property type="entry name" value="RNase_H2_suB_wHTH"/>
</dbReference>
<dbReference type="InterPro" id="IPR041195">
    <property type="entry name" value="Rnh202_N"/>
</dbReference>
<evidence type="ECO:0000313" key="9">
    <source>
        <dbReference type="EMBL" id="OAF62528.1"/>
    </source>
</evidence>
<dbReference type="CDD" id="cd09270">
    <property type="entry name" value="RNase_H2-B"/>
    <property type="match status" value="1"/>
</dbReference>
<dbReference type="GO" id="GO:0005654">
    <property type="term" value="C:nucleoplasm"/>
    <property type="evidence" value="ECO:0007669"/>
    <property type="project" value="TreeGrafter"/>
</dbReference>
<feature type="region of interest" description="Disordered" evidence="6">
    <location>
        <begin position="101"/>
        <end position="130"/>
    </location>
</feature>
<dbReference type="Pfam" id="PF17745">
    <property type="entry name" value="Ydr279_N"/>
    <property type="match status" value="1"/>
</dbReference>
<dbReference type="Proteomes" id="UP000077154">
    <property type="component" value="Unassembled WGS sequence"/>
</dbReference>
<dbReference type="eggNOG" id="ENOG502SCDS">
    <property type="taxonomic scope" value="Eukaryota"/>
</dbReference>
<dbReference type="RefSeq" id="XP_024327800.1">
    <property type="nucleotide sequence ID" value="XM_024464651.1"/>
</dbReference>
<dbReference type="AlphaFoldDB" id="A0A177AKE5"/>
<dbReference type="EMBL" id="KV441387">
    <property type="protein sequence ID" value="OAF62528.1"/>
    <property type="molecule type" value="Genomic_DNA"/>
</dbReference>
<dbReference type="OrthoDB" id="29098at2759"/>
<evidence type="ECO:0000256" key="2">
    <source>
        <dbReference type="ARBA" id="ARBA00019062"/>
    </source>
</evidence>
<dbReference type="PANTHER" id="PTHR13383">
    <property type="entry name" value="RIBONUCLEASE H2 SUBUNIT B"/>
    <property type="match status" value="1"/>
</dbReference>
<feature type="compositionally biased region" description="Basic and acidic residues" evidence="6">
    <location>
        <begin position="403"/>
        <end position="441"/>
    </location>
</feature>
<comment type="subcellular location">
    <subcellularLocation>
        <location evidence="1">Nucleus</location>
    </subcellularLocation>
</comment>
<evidence type="ECO:0000259" key="8">
    <source>
        <dbReference type="Pfam" id="PF17745"/>
    </source>
</evidence>
<dbReference type="Gene3D" id="1.10.20.120">
    <property type="match status" value="1"/>
</dbReference>
<dbReference type="GO" id="GO:0006401">
    <property type="term" value="P:RNA catabolic process"/>
    <property type="evidence" value="ECO:0007669"/>
    <property type="project" value="TreeGrafter"/>
</dbReference>
<evidence type="ECO:0000256" key="6">
    <source>
        <dbReference type="SAM" id="MobiDB-lite"/>
    </source>
</evidence>
<dbReference type="InterPro" id="IPR040456">
    <property type="entry name" value="RNase_H2_suB"/>
</dbReference>
<dbReference type="VEuPathDB" id="FungiDB:GMDG_00112"/>
<gene>
    <name evidence="9" type="ORF">VC83_00965</name>
</gene>
<evidence type="ECO:0000256" key="1">
    <source>
        <dbReference type="ARBA" id="ARBA00004123"/>
    </source>
</evidence>
<evidence type="ECO:0000256" key="4">
    <source>
        <dbReference type="ARBA" id="ARBA00024778"/>
    </source>
</evidence>
<evidence type="ECO:0000259" key="7">
    <source>
        <dbReference type="Pfam" id="PF09468"/>
    </source>
</evidence>
<sequence>MAPSTTRSKAKAKGPAPNTGPGATSATTQKKPVRPDSKNPPKLFVLPKDTSPTARIATLAHPRTSEPTRYFICPEKGFFEFTKIAAPKSQPRSWLLAPNEEECANEGSQTTGNGENKAAEKDEGNEYTPSEGYITSSADLFLATPIDPLFLLLPALAGKSSKPREEPKRLFLEADDYLDVLSSTSPHLKSLLGQDSLRSKFTDRLGAVCDTVDAGETMYRLSEPKLIAILAEKCAAVIEKGLPASMEDLLVSKALAVPLLSITRGEDCPDEELELADANSSATPKTESAESQTPSSATESSATPVSEASTALTTPSPDAKPPIVAPEGVPHLLRLRTAFQYLCSSYIPAALSTSLASKFNTPSPDQASSFRDFTPLDAHLAHLAKLRADALASRSMNDFSRKRGFEDEETGETRAEKKRRKDEEEKLAKKNESRGVRDLKKVNVSGMKKMSDFFNKKT</sequence>
<dbReference type="GeneID" id="36284057"/>
<reference evidence="9" key="1">
    <citation type="submission" date="2016-03" db="EMBL/GenBank/DDBJ databases">
        <title>Updated assembly of Pseudogymnoascus destructans, the fungus causing white-nose syndrome of bats.</title>
        <authorList>
            <person name="Palmer J.M."/>
            <person name="Drees K.P."/>
            <person name="Foster J.T."/>
            <person name="Lindner D.L."/>
        </authorList>
    </citation>
    <scope>NUCLEOTIDE SEQUENCE [LARGE SCALE GENOMIC DNA]</scope>
    <source>
        <strain evidence="9">20631-21</strain>
    </source>
</reference>
<keyword evidence="3" id="KW-0539">Nucleus</keyword>
<proteinExistence type="predicted"/>
<feature type="compositionally biased region" description="Low complexity" evidence="6">
    <location>
        <begin position="289"/>
        <end position="311"/>
    </location>
</feature>
<accession>A0A177AKE5</accession>
<feature type="compositionally biased region" description="Polar residues" evidence="6">
    <location>
        <begin position="21"/>
        <end position="30"/>
    </location>
</feature>
<feature type="domain" description="Rnh202 triple barrel" evidence="8">
    <location>
        <begin position="45"/>
        <end position="147"/>
    </location>
</feature>
<evidence type="ECO:0000256" key="3">
    <source>
        <dbReference type="ARBA" id="ARBA00023242"/>
    </source>
</evidence>
<feature type="region of interest" description="Disordered" evidence="6">
    <location>
        <begin position="1"/>
        <end position="48"/>
    </location>
</feature>